<dbReference type="Gene3D" id="2.30.30.370">
    <property type="entry name" value="FAH"/>
    <property type="match status" value="1"/>
</dbReference>
<dbReference type="eggNOG" id="COG0179">
    <property type="taxonomic scope" value="Bacteria"/>
</dbReference>
<dbReference type="AlphaFoldDB" id="A0A016QTF8"/>
<gene>
    <name evidence="4" type="ORF">DEIPH_ctg011orf0149</name>
</gene>
<dbReference type="SUPFAM" id="SSF56529">
    <property type="entry name" value="FAH"/>
    <property type="match status" value="1"/>
</dbReference>
<accession>A0A016QTF8</accession>
<evidence type="ECO:0000313" key="5">
    <source>
        <dbReference type="Proteomes" id="UP000020492"/>
    </source>
</evidence>
<organism evidence="4 5">
    <name type="scientific">Deinococcus phoenicis</name>
    <dbReference type="NCBI Taxonomy" id="1476583"/>
    <lineage>
        <taxon>Bacteria</taxon>
        <taxon>Thermotogati</taxon>
        <taxon>Deinococcota</taxon>
        <taxon>Deinococci</taxon>
        <taxon>Deinococcales</taxon>
        <taxon>Deinococcaceae</taxon>
        <taxon>Deinococcus</taxon>
    </lineage>
</organism>
<feature type="compositionally biased region" description="Basic and acidic residues" evidence="2">
    <location>
        <begin position="251"/>
        <end position="266"/>
    </location>
</feature>
<dbReference type="Gene3D" id="3.90.850.10">
    <property type="entry name" value="Fumarylacetoacetase-like, C-terminal domain"/>
    <property type="match status" value="1"/>
</dbReference>
<evidence type="ECO:0000259" key="3">
    <source>
        <dbReference type="Pfam" id="PF01557"/>
    </source>
</evidence>
<dbReference type="PATRIC" id="fig|1476583.3.peg.763"/>
<evidence type="ECO:0000313" key="4">
    <source>
        <dbReference type="EMBL" id="EYB69162.1"/>
    </source>
</evidence>
<dbReference type="PANTHER" id="PTHR11820">
    <property type="entry name" value="ACYLPYRUVASE"/>
    <property type="match status" value="1"/>
</dbReference>
<dbReference type="InterPro" id="IPR012684">
    <property type="entry name" value="HPA_isomer/decarb_C"/>
</dbReference>
<evidence type="ECO:0000256" key="1">
    <source>
        <dbReference type="ARBA" id="ARBA00022723"/>
    </source>
</evidence>
<name>A0A016QTF8_9DEIO</name>
<keyword evidence="5" id="KW-1185">Reference proteome</keyword>
<dbReference type="PANTHER" id="PTHR11820:SF114">
    <property type="entry name" value="4-HYDROXYPHENYLACETATE CATABOLISM PROTEIN"/>
    <property type="match status" value="1"/>
</dbReference>
<reference evidence="4 5" key="1">
    <citation type="submission" date="2014-03" db="EMBL/GenBank/DDBJ databases">
        <title>Draft genome sequence of Deinococcus phoenicis 1P10ME.</title>
        <authorList>
            <person name="Stepanov V.G."/>
            <person name="Vaishampayan P."/>
            <person name="Venkateswaran K."/>
            <person name="Fox G.E."/>
        </authorList>
    </citation>
    <scope>NUCLEOTIDE SEQUENCE [LARGE SCALE GENOMIC DNA]</scope>
    <source>
        <strain evidence="4 5">1P10ME</strain>
    </source>
</reference>
<evidence type="ECO:0000256" key="2">
    <source>
        <dbReference type="SAM" id="MobiDB-lite"/>
    </source>
</evidence>
<comment type="caution">
    <text evidence="4">The sequence shown here is derived from an EMBL/GenBank/DDBJ whole genome shotgun (WGS) entry which is preliminary data.</text>
</comment>
<dbReference type="STRING" id="1476583.DEIPH_ctg011orf0149"/>
<dbReference type="InterPro" id="IPR011234">
    <property type="entry name" value="Fumarylacetoacetase-like_C"/>
</dbReference>
<keyword evidence="4" id="KW-0413">Isomerase</keyword>
<protein>
    <submittedName>
        <fullName evidence="4">4-hydroxyphenylacetate degradation bifunctional isomerase/decarboxylase</fullName>
    </submittedName>
</protein>
<sequence>MKLARFIAGGRNLNGHLKDGKLIDAAGVAHDPEAVQFRLPVDPPKVIALALNYNDHAGELGLTQPKEPALFWKPNTTLLPHRGTVIYPRGAEFMHYEVELGVIIGRDARRVKAKDAMDYVGGYTIGNDLVVRDYVTNTFRPPLRGKGWDTFGPLGPYYVTADEIADPHDLQLTAHVNGELRQEGSTRDMIFGIPELIEHISRFMTLQQDDVILTGTPKGISHVRPGDVMRLEVEGLGVLENDIQEEDEAAEPIKGKESKEGEWDER</sequence>
<feature type="domain" description="Fumarylacetoacetase-like C-terminal" evidence="3">
    <location>
        <begin position="45"/>
        <end position="243"/>
    </location>
</feature>
<dbReference type="Proteomes" id="UP000020492">
    <property type="component" value="Unassembled WGS sequence"/>
</dbReference>
<proteinExistence type="predicted"/>
<feature type="region of interest" description="Disordered" evidence="2">
    <location>
        <begin position="241"/>
        <end position="266"/>
    </location>
</feature>
<dbReference type="FunFam" id="3.90.850.10:FF:000002">
    <property type="entry name" value="2-hydroxyhepta-2,4-diene-1,7-dioate isomerase"/>
    <property type="match status" value="1"/>
</dbReference>
<dbReference type="GO" id="GO:1901023">
    <property type="term" value="P:4-hydroxyphenylacetate catabolic process"/>
    <property type="evidence" value="ECO:0007669"/>
    <property type="project" value="InterPro"/>
</dbReference>
<keyword evidence="1" id="KW-0479">Metal-binding</keyword>
<dbReference type="Pfam" id="PF01557">
    <property type="entry name" value="FAA_hydrolase"/>
    <property type="match status" value="1"/>
</dbReference>
<dbReference type="GO" id="GO:0046872">
    <property type="term" value="F:metal ion binding"/>
    <property type="evidence" value="ECO:0007669"/>
    <property type="project" value="UniProtKB-KW"/>
</dbReference>
<dbReference type="EMBL" id="JHAC01000011">
    <property type="protein sequence ID" value="EYB69162.1"/>
    <property type="molecule type" value="Genomic_DNA"/>
</dbReference>
<dbReference type="InterPro" id="IPR036663">
    <property type="entry name" value="Fumarylacetoacetase_C_sf"/>
</dbReference>
<dbReference type="NCBIfam" id="TIGR02303">
    <property type="entry name" value="HpaG-C-term"/>
    <property type="match status" value="1"/>
</dbReference>
<dbReference type="OrthoDB" id="9805307at2"/>
<dbReference type="GO" id="GO:0018800">
    <property type="term" value="F:5-oxopent-3-ene-1,2,5-tricarboxylate decarboxylase activity"/>
    <property type="evidence" value="ECO:0007669"/>
    <property type="project" value="InterPro"/>
</dbReference>
<dbReference type="RefSeq" id="WP_034354027.1">
    <property type="nucleotide sequence ID" value="NZ_JHAC01000011.1"/>
</dbReference>
<dbReference type="GO" id="GO:0008704">
    <property type="term" value="F:5-carboxymethyl-2-hydroxymuconate delta-isomerase activity"/>
    <property type="evidence" value="ECO:0007669"/>
    <property type="project" value="InterPro"/>
</dbReference>